<keyword evidence="3" id="KW-1185">Reference proteome</keyword>
<reference evidence="2" key="2">
    <citation type="submission" date="2020-04" db="EMBL/GenBank/DDBJ databases">
        <authorList>
            <person name="Alexandrino P."/>
            <person name="Mendonca T."/>
            <person name="Guaman L."/>
            <person name="Cherix J."/>
            <person name="Lozano-Sakalauskas G."/>
            <person name="Fujita A."/>
            <person name="Filho E.R."/>
            <person name="Long P."/>
            <person name="Padilla G."/>
            <person name="Taciro M.K."/>
            <person name="Gomez J.G."/>
            <person name="Silva L.F."/>
            <person name="Torres M."/>
        </authorList>
    </citation>
    <scope>NUCLEOTIDE SEQUENCE</scope>
    <source>
        <strain evidence="2">LMG 19450</strain>
    </source>
</reference>
<reference evidence="2" key="1">
    <citation type="journal article" date="2015" name="Genome Announc.">
        <title>Draft Genome Sequence of the Polyhydroxyalkanoate-Producing Bacterium Burkholderia sacchari LMG 19450 Isolated from Brazilian Sugarcane Plantation Soil.</title>
        <authorList>
            <person name="Alexandrino P.M."/>
            <person name="Mendonca T.T."/>
            <person name="Guaman Bautista L.P."/>
            <person name="Cherix J."/>
            <person name="Lozano-Sakalauskas G.C."/>
            <person name="Fujita A."/>
            <person name="Ramos Filho E."/>
            <person name="Long P."/>
            <person name="Padilla G."/>
            <person name="Taciro M.K."/>
            <person name="Gomez J.G."/>
            <person name="Silva L.F."/>
        </authorList>
    </citation>
    <scope>NUCLEOTIDE SEQUENCE</scope>
    <source>
        <strain evidence="2">LMG 19450</strain>
    </source>
</reference>
<evidence type="ECO:0008006" key="4">
    <source>
        <dbReference type="Google" id="ProtNLM"/>
    </source>
</evidence>
<dbReference type="Proteomes" id="UP000030460">
    <property type="component" value="Unassembled WGS sequence"/>
</dbReference>
<protein>
    <recommendedName>
        <fullName evidence="4">Lipoprotein</fullName>
    </recommendedName>
</protein>
<evidence type="ECO:0000313" key="2">
    <source>
        <dbReference type="EMBL" id="NLP61885.1"/>
    </source>
</evidence>
<proteinExistence type="predicted"/>
<dbReference type="EMBL" id="JTDB02000002">
    <property type="protein sequence ID" value="NLP61885.1"/>
    <property type="molecule type" value="Genomic_DNA"/>
</dbReference>
<accession>A0A8T6ZB43</accession>
<feature type="signal peptide" evidence="1">
    <location>
        <begin position="1"/>
        <end position="28"/>
    </location>
</feature>
<organism evidence="2 3">
    <name type="scientific">Paraburkholderia sacchari</name>
    <dbReference type="NCBI Taxonomy" id="159450"/>
    <lineage>
        <taxon>Bacteria</taxon>
        <taxon>Pseudomonadati</taxon>
        <taxon>Pseudomonadota</taxon>
        <taxon>Betaproteobacteria</taxon>
        <taxon>Burkholderiales</taxon>
        <taxon>Burkholderiaceae</taxon>
        <taxon>Paraburkholderia</taxon>
    </lineage>
</organism>
<keyword evidence="1" id="KW-0732">Signal</keyword>
<evidence type="ECO:0000256" key="1">
    <source>
        <dbReference type="SAM" id="SignalP"/>
    </source>
</evidence>
<dbReference type="RefSeq" id="WP_035527196.1">
    <property type="nucleotide sequence ID" value="NZ_CADFGF010000001.1"/>
</dbReference>
<gene>
    <name evidence="2" type="ORF">NH14_012030</name>
</gene>
<dbReference type="OrthoDB" id="9133493at2"/>
<dbReference type="AlphaFoldDB" id="A0A8T6ZB43"/>
<feature type="chain" id="PRO_5035779004" description="Lipoprotein" evidence="1">
    <location>
        <begin position="29"/>
        <end position="161"/>
    </location>
</feature>
<sequence>MKSKHERIARQWMLGASMLFTACGVAQAGAGGSIRFSGAIVEPTFQITATRGPSAGASSSTKVPTWTVEADGAVSIAYVAAPNSRVYADVSIVALEGNAAGSHATPNPAPVSATDRMAYRREPGGNGRYGMGSAGGVIRLRAGDLSRTTGLTLVSVVTSYQ</sequence>
<dbReference type="PROSITE" id="PS51257">
    <property type="entry name" value="PROKAR_LIPOPROTEIN"/>
    <property type="match status" value="1"/>
</dbReference>
<name>A0A8T6ZB43_9BURK</name>
<evidence type="ECO:0000313" key="3">
    <source>
        <dbReference type="Proteomes" id="UP000030460"/>
    </source>
</evidence>
<comment type="caution">
    <text evidence="2">The sequence shown here is derived from an EMBL/GenBank/DDBJ whole genome shotgun (WGS) entry which is preliminary data.</text>
</comment>